<feature type="domain" description="Cell envelope-related transcriptional attenuator" evidence="3">
    <location>
        <begin position="90"/>
        <end position="235"/>
    </location>
</feature>
<dbReference type="InterPro" id="IPR050922">
    <property type="entry name" value="LytR/CpsA/Psr_CW_biosynth"/>
</dbReference>
<dbReference type="STRING" id="1194526.A284_02995"/>
<dbReference type="EMBL" id="PZEV01000054">
    <property type="protein sequence ID" value="PTI49698.1"/>
    <property type="molecule type" value="Genomic_DNA"/>
</dbReference>
<dbReference type="Pfam" id="PF03816">
    <property type="entry name" value="LytR_cpsA_psr"/>
    <property type="match status" value="1"/>
</dbReference>
<organism evidence="4 5">
    <name type="scientific">Staphylococcus warneri</name>
    <dbReference type="NCBI Taxonomy" id="1292"/>
    <lineage>
        <taxon>Bacteria</taxon>
        <taxon>Bacillati</taxon>
        <taxon>Bacillota</taxon>
        <taxon>Bacilli</taxon>
        <taxon>Bacillales</taxon>
        <taxon>Staphylococcaceae</taxon>
        <taxon>Staphylococcus</taxon>
    </lineage>
</organism>
<evidence type="ECO:0000313" key="5">
    <source>
        <dbReference type="Proteomes" id="UP000240717"/>
    </source>
</evidence>
<keyword evidence="2" id="KW-0472">Membrane</keyword>
<evidence type="ECO:0000313" key="4">
    <source>
        <dbReference type="EMBL" id="PTI49698.1"/>
    </source>
</evidence>
<keyword evidence="2" id="KW-1133">Transmembrane helix</keyword>
<dbReference type="Gene3D" id="3.40.630.190">
    <property type="entry name" value="LCP protein"/>
    <property type="match status" value="1"/>
</dbReference>
<evidence type="ECO:0000256" key="2">
    <source>
        <dbReference type="SAM" id="Phobius"/>
    </source>
</evidence>
<evidence type="ECO:0000256" key="1">
    <source>
        <dbReference type="ARBA" id="ARBA00006068"/>
    </source>
</evidence>
<protein>
    <submittedName>
        <fullName evidence="4">LytR family transcriptional regulator</fullName>
    </submittedName>
</protein>
<accession>A0A2T4PY20</accession>
<comment type="similarity">
    <text evidence="1">Belongs to the LytR/CpsA/Psr (LCP) family.</text>
</comment>
<evidence type="ECO:0000259" key="3">
    <source>
        <dbReference type="Pfam" id="PF03816"/>
    </source>
</evidence>
<reference evidence="4 5" key="1">
    <citation type="journal article" date="2016" name="Front. Microbiol.">
        <title>Comprehensive Phylogenetic Analysis of Bovine Non-aureus Staphylococci Species Based on Whole-Genome Sequencing.</title>
        <authorList>
            <person name="Naushad S."/>
            <person name="Barkema H.W."/>
            <person name="Luby C."/>
            <person name="Condas L.A."/>
            <person name="Nobrega D.B."/>
            <person name="Carson D.A."/>
            <person name="De Buck J."/>
        </authorList>
    </citation>
    <scope>NUCLEOTIDE SEQUENCE [LARGE SCALE GENOMIC DNA]</scope>
    <source>
        <strain evidence="4 5">SNUC 2993</strain>
    </source>
</reference>
<dbReference type="PANTHER" id="PTHR33392">
    <property type="entry name" value="POLYISOPRENYL-TEICHOIC ACID--PEPTIDOGLYCAN TEICHOIC ACID TRANSFERASE TAGU"/>
    <property type="match status" value="1"/>
</dbReference>
<dbReference type="AlphaFoldDB" id="A0A2T4PY20"/>
<dbReference type="NCBIfam" id="TIGR00350">
    <property type="entry name" value="lytR_cpsA_psr"/>
    <property type="match status" value="1"/>
</dbReference>
<name>A0A2T4PY20_STAWA</name>
<keyword evidence="2" id="KW-0812">Transmembrane</keyword>
<dbReference type="Proteomes" id="UP000240717">
    <property type="component" value="Unassembled WGS sequence"/>
</dbReference>
<proteinExistence type="inferred from homology"/>
<feature type="transmembrane region" description="Helical" evidence="2">
    <location>
        <begin position="15"/>
        <end position="36"/>
    </location>
</feature>
<comment type="caution">
    <text evidence="4">The sequence shown here is derived from an EMBL/GenBank/DDBJ whole genome shotgun (WGS) entry which is preliminary data.</text>
</comment>
<dbReference type="PANTHER" id="PTHR33392:SF6">
    <property type="entry name" value="POLYISOPRENYL-TEICHOIC ACID--PEPTIDOGLYCAN TEICHOIC ACID TRANSFERASE TAGU"/>
    <property type="match status" value="1"/>
</dbReference>
<sequence length="316" mass="34977">MRRAEKNRMSLPAKILVWCVGILFILALLAMIYVIAKIFITGDRIHNPLNRDYSHLRNGKVNLKNGDPFTIALFGVDSDAERKAQGGGSRSDTIMILSINPKEKKTEIVSVPRDTQAKMVGKGTTEKIAHAYAYGGPNMAVNSLEKLMNVPIDHYATIDMDGLHDMIDTMGGIDVVSNDTFTTNGVHFEKGKKTHVNGEEAMSFIRSRKEEGAGGDFGRQERQQLILEAMANKMTSASSITHFAPLMNEIQKNVKTDLSLGELNTIRSKYKDANDTVSRHQLDGQGGIQDDGLYYFVPSDSSLQENTNLLKDNLNL</sequence>
<dbReference type="InterPro" id="IPR004474">
    <property type="entry name" value="LytR_CpsA_psr"/>
</dbReference>
<gene>
    <name evidence="4" type="ORF">BU085_11450</name>
</gene>